<feature type="compositionally biased region" description="Pro residues" evidence="9">
    <location>
        <begin position="310"/>
        <end position="320"/>
    </location>
</feature>
<accession>A0AAV3AE57</accession>
<dbReference type="SMART" id="SM00028">
    <property type="entry name" value="TPR"/>
    <property type="match status" value="2"/>
</dbReference>
<evidence type="ECO:0000256" key="7">
    <source>
        <dbReference type="PROSITE-ProRule" id="PRU00192"/>
    </source>
</evidence>
<evidence type="ECO:0000313" key="12">
    <source>
        <dbReference type="EMBL" id="DBA21292.1"/>
    </source>
</evidence>
<keyword evidence="13" id="KW-1185">Reference proteome</keyword>
<keyword evidence="4" id="KW-0963">Cytoplasm</keyword>
<dbReference type="CDD" id="cd05992">
    <property type="entry name" value="PB1"/>
    <property type="match status" value="1"/>
</dbReference>
<dbReference type="Pfam" id="PF00564">
    <property type="entry name" value="PB1"/>
    <property type="match status" value="1"/>
</dbReference>
<evidence type="ECO:0008006" key="14">
    <source>
        <dbReference type="Google" id="ProtNLM"/>
    </source>
</evidence>
<evidence type="ECO:0000259" key="10">
    <source>
        <dbReference type="PROSITE" id="PS50002"/>
    </source>
</evidence>
<dbReference type="PANTHER" id="PTHR15175:SF4">
    <property type="entry name" value="NADPH OXIDASE ACTIVATOR 1"/>
    <property type="match status" value="1"/>
</dbReference>
<evidence type="ECO:0000256" key="9">
    <source>
        <dbReference type="SAM" id="MobiDB-lite"/>
    </source>
</evidence>
<evidence type="ECO:0000256" key="3">
    <source>
        <dbReference type="ARBA" id="ARBA00022443"/>
    </source>
</evidence>
<comment type="similarity">
    <text evidence="2">Belongs to the NCF2/NOXA1 family.</text>
</comment>
<name>A0AAV3AE57_PYXAD</name>
<feature type="repeat" description="TPR" evidence="8">
    <location>
        <begin position="37"/>
        <end position="70"/>
    </location>
</feature>
<feature type="domain" description="SH3" evidence="10">
    <location>
        <begin position="239"/>
        <end position="297"/>
    </location>
</feature>
<dbReference type="PANTHER" id="PTHR15175">
    <property type="entry name" value="NEUTROPHIL CYTOSOLIC FACTOR 2, NEUTROPHIL NADPH OXIDASE FACTOR 2"/>
    <property type="match status" value="1"/>
</dbReference>
<dbReference type="EMBL" id="DYDO01000007">
    <property type="protein sequence ID" value="DBA21292.1"/>
    <property type="molecule type" value="Genomic_DNA"/>
</dbReference>
<sequence length="597" mass="67884">MPYKDLIKYWYEGVLAADNGNLDSALQNFLSIEDPTSKIWFNIGCVYVLKGDLKNALEAYNQALLKDPCLAVGFFQRSYVYFQLKGYEKALSDCHLALSQLRNNIVIDYKQLGLRHLLFTWEILYNTAIIHCYLGQWDAAQEKLNGAGNCLPMESINAKLETAIGQVQNRVLLQPLHVPESELFRPRKQEVEQLKSKDFLGKPKVISSMVPNDQYSGFEPLRPQKPGFYEPCQEAMEGREAGYHCVLVHYYPENAGEVAVKANSIVYILNKDGEWATAIHDGQKILIPTSFLEPINVPKADMTKMNNGIPLPPTKMPPTRPNVKPTALDVWKRPGPPEHKEVRREEPFMDDSSRENHTNSCVPPTEKHLSDASVYPRLLEEIKPFTPYFVNMTPSSTPETVMEKTGPQKPFQNVEMVVPLQSSPISNQQITPAKQEGQMCKTEPVDGEDSLVTLQVHTEFTINLSVRQDITYTELQHHLRQKLKQHEEQINIQLSYRDSEGKQVIPVKGDADLKVMLKQANQKKLLLCCKDTNNCLGRPILYQMRSIYQYSSEGPEDLTFNQGQIIDILSEVNEEWLEGHCNGSVGIFPRCFATRLE</sequence>
<reference evidence="12" key="1">
    <citation type="thesis" date="2020" institute="ProQuest LLC" country="789 East Eisenhower Parkway, Ann Arbor, MI, USA">
        <title>Comparative Genomics and Chromosome Evolution.</title>
        <authorList>
            <person name="Mudd A.B."/>
        </authorList>
    </citation>
    <scope>NUCLEOTIDE SEQUENCE</scope>
    <source>
        <strain evidence="12">1538</strain>
        <tissue evidence="12">Blood</tissue>
    </source>
</reference>
<dbReference type="PROSITE" id="PS50293">
    <property type="entry name" value="TPR_REGION"/>
    <property type="match status" value="1"/>
</dbReference>
<evidence type="ECO:0000256" key="4">
    <source>
        <dbReference type="ARBA" id="ARBA00022490"/>
    </source>
</evidence>
<evidence type="ECO:0000259" key="11">
    <source>
        <dbReference type="PROSITE" id="PS51745"/>
    </source>
</evidence>
<dbReference type="InterPro" id="IPR051864">
    <property type="entry name" value="NCF2_NOXA1"/>
</dbReference>
<feature type="compositionally biased region" description="Basic and acidic residues" evidence="9">
    <location>
        <begin position="330"/>
        <end position="357"/>
    </location>
</feature>
<dbReference type="InterPro" id="IPR053793">
    <property type="entry name" value="PB1-like"/>
</dbReference>
<evidence type="ECO:0000313" key="13">
    <source>
        <dbReference type="Proteomes" id="UP001181693"/>
    </source>
</evidence>
<dbReference type="SUPFAM" id="SSF48452">
    <property type="entry name" value="TPR-like"/>
    <property type="match status" value="1"/>
</dbReference>
<keyword evidence="6 8" id="KW-0802">TPR repeat</keyword>
<feature type="domain" description="PB1" evidence="11">
    <location>
        <begin position="451"/>
        <end position="530"/>
    </location>
</feature>
<dbReference type="PROSITE" id="PS50005">
    <property type="entry name" value="TPR"/>
    <property type="match status" value="1"/>
</dbReference>
<evidence type="ECO:0000256" key="1">
    <source>
        <dbReference type="ARBA" id="ARBA00004496"/>
    </source>
</evidence>
<dbReference type="GO" id="GO:0042554">
    <property type="term" value="P:superoxide anion generation"/>
    <property type="evidence" value="ECO:0007669"/>
    <property type="project" value="TreeGrafter"/>
</dbReference>
<dbReference type="Pfam" id="PF07719">
    <property type="entry name" value="TPR_2"/>
    <property type="match status" value="1"/>
</dbReference>
<dbReference type="InterPro" id="IPR036028">
    <property type="entry name" value="SH3-like_dom_sf"/>
</dbReference>
<protein>
    <recommendedName>
        <fullName evidence="14">NADPH oxidase activator 1</fullName>
    </recommendedName>
</protein>
<dbReference type="SUPFAM" id="SSF50044">
    <property type="entry name" value="SH3-domain"/>
    <property type="match status" value="2"/>
</dbReference>
<dbReference type="GO" id="GO:0016176">
    <property type="term" value="F:superoxide-generating NADPH oxidase activator activity"/>
    <property type="evidence" value="ECO:0007669"/>
    <property type="project" value="TreeGrafter"/>
</dbReference>
<dbReference type="Pfam" id="PF00018">
    <property type="entry name" value="SH3_1"/>
    <property type="match status" value="1"/>
</dbReference>
<dbReference type="Gene3D" id="2.30.30.40">
    <property type="entry name" value="SH3 Domains"/>
    <property type="match status" value="2"/>
</dbReference>
<dbReference type="Proteomes" id="UP001181693">
    <property type="component" value="Unassembled WGS sequence"/>
</dbReference>
<dbReference type="AlphaFoldDB" id="A0AAV3AE57"/>
<dbReference type="PROSITE" id="PS50002">
    <property type="entry name" value="SH3"/>
    <property type="match status" value="2"/>
</dbReference>
<dbReference type="InterPro" id="IPR001452">
    <property type="entry name" value="SH3_domain"/>
</dbReference>
<dbReference type="InterPro" id="IPR013105">
    <property type="entry name" value="TPR_2"/>
</dbReference>
<dbReference type="SMART" id="SM00326">
    <property type="entry name" value="SH3"/>
    <property type="match status" value="2"/>
</dbReference>
<dbReference type="InterPro" id="IPR000270">
    <property type="entry name" value="PB1_dom"/>
</dbReference>
<evidence type="ECO:0000256" key="2">
    <source>
        <dbReference type="ARBA" id="ARBA00008051"/>
    </source>
</evidence>
<dbReference type="FunFam" id="1.25.40.10:FF:000017">
    <property type="entry name" value="NADPH oxidase regulator NoxR"/>
    <property type="match status" value="1"/>
</dbReference>
<dbReference type="SMART" id="SM00666">
    <property type="entry name" value="PB1"/>
    <property type="match status" value="1"/>
</dbReference>
<keyword evidence="5" id="KW-0677">Repeat</keyword>
<dbReference type="PRINTS" id="PR00499">
    <property type="entry name" value="P67PHOX"/>
</dbReference>
<gene>
    <name evidence="12" type="ORF">GDO54_017961</name>
</gene>
<comment type="caution">
    <text evidence="12">The sequence shown here is derived from an EMBL/GenBank/DDBJ whole genome shotgun (WGS) entry which is preliminary data.</text>
</comment>
<dbReference type="PROSITE" id="PS51745">
    <property type="entry name" value="PB1"/>
    <property type="match status" value="1"/>
</dbReference>
<feature type="domain" description="SH3" evidence="10">
    <location>
        <begin position="539"/>
        <end position="597"/>
    </location>
</feature>
<evidence type="ECO:0000256" key="6">
    <source>
        <dbReference type="ARBA" id="ARBA00022803"/>
    </source>
</evidence>
<dbReference type="SUPFAM" id="SSF54277">
    <property type="entry name" value="CAD &amp; PB1 domains"/>
    <property type="match status" value="1"/>
</dbReference>
<organism evidence="12 13">
    <name type="scientific">Pyxicephalus adspersus</name>
    <name type="common">African bullfrog</name>
    <dbReference type="NCBI Taxonomy" id="30357"/>
    <lineage>
        <taxon>Eukaryota</taxon>
        <taxon>Metazoa</taxon>
        <taxon>Chordata</taxon>
        <taxon>Craniata</taxon>
        <taxon>Vertebrata</taxon>
        <taxon>Euteleostomi</taxon>
        <taxon>Amphibia</taxon>
        <taxon>Batrachia</taxon>
        <taxon>Anura</taxon>
        <taxon>Neobatrachia</taxon>
        <taxon>Ranoidea</taxon>
        <taxon>Pyxicephalidae</taxon>
        <taxon>Pyxicephalinae</taxon>
        <taxon>Pyxicephalus</taxon>
    </lineage>
</organism>
<keyword evidence="3 7" id="KW-0728">SH3 domain</keyword>
<evidence type="ECO:0000256" key="8">
    <source>
        <dbReference type="PROSITE-ProRule" id="PRU00339"/>
    </source>
</evidence>
<dbReference type="Gene3D" id="1.25.40.10">
    <property type="entry name" value="Tetratricopeptide repeat domain"/>
    <property type="match status" value="1"/>
</dbReference>
<dbReference type="GO" id="GO:0005737">
    <property type="term" value="C:cytoplasm"/>
    <property type="evidence" value="ECO:0007669"/>
    <property type="project" value="UniProtKB-SubCell"/>
</dbReference>
<evidence type="ECO:0000256" key="5">
    <source>
        <dbReference type="ARBA" id="ARBA00022737"/>
    </source>
</evidence>
<dbReference type="Gene3D" id="3.10.20.90">
    <property type="entry name" value="Phosphatidylinositol 3-kinase Catalytic Subunit, Chain A, domain 1"/>
    <property type="match status" value="1"/>
</dbReference>
<proteinExistence type="inferred from homology"/>
<dbReference type="InterPro" id="IPR011990">
    <property type="entry name" value="TPR-like_helical_dom_sf"/>
</dbReference>
<dbReference type="InterPro" id="IPR019734">
    <property type="entry name" value="TPR_rpt"/>
</dbReference>
<feature type="region of interest" description="Disordered" evidence="9">
    <location>
        <begin position="310"/>
        <end position="368"/>
    </location>
</feature>
<comment type="subcellular location">
    <subcellularLocation>
        <location evidence="1">Cytoplasm</location>
    </subcellularLocation>
</comment>